<dbReference type="Proteomes" id="UP000275267">
    <property type="component" value="Unassembled WGS sequence"/>
</dbReference>
<name>A0A3L6R1L0_PANMI</name>
<evidence type="ECO:0000313" key="2">
    <source>
        <dbReference type="EMBL" id="RLM93349.1"/>
    </source>
</evidence>
<dbReference type="AlphaFoldDB" id="A0A3L6R1L0"/>
<feature type="compositionally biased region" description="Basic and acidic residues" evidence="1">
    <location>
        <begin position="171"/>
        <end position="180"/>
    </location>
</feature>
<dbReference type="EMBL" id="PQIB02000010">
    <property type="protein sequence ID" value="RLM93349.1"/>
    <property type="molecule type" value="Genomic_DNA"/>
</dbReference>
<proteinExistence type="predicted"/>
<organism evidence="2 3">
    <name type="scientific">Panicum miliaceum</name>
    <name type="common">Proso millet</name>
    <name type="synonym">Broomcorn millet</name>
    <dbReference type="NCBI Taxonomy" id="4540"/>
    <lineage>
        <taxon>Eukaryota</taxon>
        <taxon>Viridiplantae</taxon>
        <taxon>Streptophyta</taxon>
        <taxon>Embryophyta</taxon>
        <taxon>Tracheophyta</taxon>
        <taxon>Spermatophyta</taxon>
        <taxon>Magnoliopsida</taxon>
        <taxon>Liliopsida</taxon>
        <taxon>Poales</taxon>
        <taxon>Poaceae</taxon>
        <taxon>PACMAD clade</taxon>
        <taxon>Panicoideae</taxon>
        <taxon>Panicodae</taxon>
        <taxon>Paniceae</taxon>
        <taxon>Panicinae</taxon>
        <taxon>Panicum</taxon>
        <taxon>Panicum sect. Panicum</taxon>
    </lineage>
</organism>
<sequence>MRVEALFGLREASSIQSLLRHQKEERGWKVNGMRRLDAFAHVENMIGASAALLDEAIAYMEMEAAAARQTIRNEGPSNDPDLSSTEDSVDVVLSARGLTTDDTVKATASARSLDPSNDAVSARRFASDDISSARGLVIDSSTRGLATDEFGPAGRDPVPADPRLFADDAEPIARHPEETS</sequence>
<keyword evidence="3" id="KW-1185">Reference proteome</keyword>
<feature type="region of interest" description="Disordered" evidence="1">
    <location>
        <begin position="137"/>
        <end position="180"/>
    </location>
</feature>
<comment type="caution">
    <text evidence="2">The sequence shown here is derived from an EMBL/GenBank/DDBJ whole genome shotgun (WGS) entry which is preliminary data.</text>
</comment>
<reference evidence="3" key="1">
    <citation type="journal article" date="2019" name="Nat. Commun.">
        <title>The genome of broomcorn millet.</title>
        <authorList>
            <person name="Zou C."/>
            <person name="Miki D."/>
            <person name="Li D."/>
            <person name="Tang Q."/>
            <person name="Xiao L."/>
            <person name="Rajput S."/>
            <person name="Deng P."/>
            <person name="Jia W."/>
            <person name="Huang R."/>
            <person name="Zhang M."/>
            <person name="Sun Y."/>
            <person name="Hu J."/>
            <person name="Fu X."/>
            <person name="Schnable P.S."/>
            <person name="Li F."/>
            <person name="Zhang H."/>
            <person name="Feng B."/>
            <person name="Zhu X."/>
            <person name="Liu R."/>
            <person name="Schnable J.C."/>
            <person name="Zhu J.-K."/>
            <person name="Zhang H."/>
        </authorList>
    </citation>
    <scope>NUCLEOTIDE SEQUENCE [LARGE SCALE GENOMIC DNA]</scope>
</reference>
<protein>
    <submittedName>
        <fullName evidence="2">Uncharacterized protein</fullName>
    </submittedName>
</protein>
<evidence type="ECO:0000256" key="1">
    <source>
        <dbReference type="SAM" id="MobiDB-lite"/>
    </source>
</evidence>
<evidence type="ECO:0000313" key="3">
    <source>
        <dbReference type="Proteomes" id="UP000275267"/>
    </source>
</evidence>
<gene>
    <name evidence="2" type="ORF">C2845_PM08G13610</name>
</gene>
<accession>A0A3L6R1L0</accession>